<sequence>MAATEYFASGARPPLDQQSAGLYPPAPQPQRTNSPQFGPGYQPGHPSPQFGSNAPPSPYALHSAPPPSQPQPPPPYQPLSNEGKVHFTQGSQLPPPGQQRPSLSSQPTYALNQPNYQANPGQHLAPYPPGPYMPQGPYHQQQHYSQSHHRPSHRPSHGDPLKQGYSSDPENHRHRHKNRPRRVSDNSRSTNADGFIGAAGGGLIGDLIFPGLGTVGGALVGWLGGKDYGKHRKWREDKREREQERWEKKYHKGESGSDRSRSHSRDDRDQDDQWRRHSHVGHDGVVHNHATRRKSYD</sequence>
<gene>
    <name evidence="2" type="ORF">PV04_10574</name>
</gene>
<protein>
    <submittedName>
        <fullName evidence="2">Uncharacterized protein</fullName>
    </submittedName>
</protein>
<name>A0A0D2FQV9_9EURO</name>
<reference evidence="2 3" key="1">
    <citation type="submission" date="2015-01" db="EMBL/GenBank/DDBJ databases">
        <title>The Genome Sequence of Capronia semiimmersa CBS27337.</title>
        <authorList>
            <consortium name="The Broad Institute Genomics Platform"/>
            <person name="Cuomo C."/>
            <person name="de Hoog S."/>
            <person name="Gorbushina A."/>
            <person name="Stielow B."/>
            <person name="Teixiera M."/>
            <person name="Abouelleil A."/>
            <person name="Chapman S.B."/>
            <person name="Priest M."/>
            <person name="Young S.K."/>
            <person name="Wortman J."/>
            <person name="Nusbaum C."/>
            <person name="Birren B."/>
        </authorList>
    </citation>
    <scope>NUCLEOTIDE SEQUENCE [LARGE SCALE GENOMIC DNA]</scope>
    <source>
        <strain evidence="2 3">CBS 27337</strain>
    </source>
</reference>
<dbReference type="Proteomes" id="UP000054266">
    <property type="component" value="Unassembled WGS sequence"/>
</dbReference>
<feature type="region of interest" description="Disordered" evidence="1">
    <location>
        <begin position="231"/>
        <end position="297"/>
    </location>
</feature>
<dbReference type="AlphaFoldDB" id="A0A0D2FQV9"/>
<feature type="compositionally biased region" description="Polar residues" evidence="1">
    <location>
        <begin position="99"/>
        <end position="120"/>
    </location>
</feature>
<evidence type="ECO:0000313" key="3">
    <source>
        <dbReference type="Proteomes" id="UP000054266"/>
    </source>
</evidence>
<feature type="compositionally biased region" description="Low complexity" evidence="1">
    <location>
        <begin position="135"/>
        <end position="145"/>
    </location>
</feature>
<evidence type="ECO:0000313" key="2">
    <source>
        <dbReference type="EMBL" id="KIW62394.1"/>
    </source>
</evidence>
<proteinExistence type="predicted"/>
<feature type="region of interest" description="Disordered" evidence="1">
    <location>
        <begin position="1"/>
        <end position="190"/>
    </location>
</feature>
<feature type="compositionally biased region" description="Basic residues" evidence="1">
    <location>
        <begin position="146"/>
        <end position="155"/>
    </location>
</feature>
<keyword evidence="3" id="KW-1185">Reference proteome</keyword>
<accession>A0A0D2FQV9</accession>
<feature type="compositionally biased region" description="Basic residues" evidence="1">
    <location>
        <begin position="172"/>
        <end position="181"/>
    </location>
</feature>
<feature type="compositionally biased region" description="Basic and acidic residues" evidence="1">
    <location>
        <begin position="234"/>
        <end position="286"/>
    </location>
</feature>
<evidence type="ECO:0000256" key="1">
    <source>
        <dbReference type="SAM" id="MobiDB-lite"/>
    </source>
</evidence>
<dbReference type="HOGENOM" id="CLU_1061867_0_0_1"/>
<organism evidence="2 3">
    <name type="scientific">Phialophora macrospora</name>
    <dbReference type="NCBI Taxonomy" id="1851006"/>
    <lineage>
        <taxon>Eukaryota</taxon>
        <taxon>Fungi</taxon>
        <taxon>Dikarya</taxon>
        <taxon>Ascomycota</taxon>
        <taxon>Pezizomycotina</taxon>
        <taxon>Eurotiomycetes</taxon>
        <taxon>Chaetothyriomycetidae</taxon>
        <taxon>Chaetothyriales</taxon>
        <taxon>Herpotrichiellaceae</taxon>
        <taxon>Phialophora</taxon>
    </lineage>
</organism>
<dbReference type="EMBL" id="KN846963">
    <property type="protein sequence ID" value="KIW62394.1"/>
    <property type="molecule type" value="Genomic_DNA"/>
</dbReference>
<feature type="compositionally biased region" description="Pro residues" evidence="1">
    <location>
        <begin position="64"/>
        <end position="77"/>
    </location>
</feature>